<dbReference type="EnsemblProtists" id="EOD33309">
    <property type="protein sequence ID" value="EOD33309"/>
    <property type="gene ID" value="EMIHUDRAFT_111884"/>
</dbReference>
<reference evidence="1" key="2">
    <citation type="submission" date="2024-10" db="UniProtKB">
        <authorList>
            <consortium name="EnsemblProtists"/>
        </authorList>
    </citation>
    <scope>IDENTIFICATION</scope>
</reference>
<dbReference type="EnsemblProtists" id="EOD36547">
    <property type="protein sequence ID" value="EOD36547"/>
    <property type="gene ID" value="EMIHUDRAFT_110197"/>
</dbReference>
<keyword evidence="2" id="KW-1185">Reference proteome</keyword>
<dbReference type="AlphaFoldDB" id="A0A0D3KC24"/>
<evidence type="ECO:0000313" key="2">
    <source>
        <dbReference type="Proteomes" id="UP000013827"/>
    </source>
</evidence>
<dbReference type="RefSeq" id="XP_005785738.1">
    <property type="nucleotide sequence ID" value="XM_005785681.1"/>
</dbReference>
<dbReference type="RefSeq" id="XP_005788976.1">
    <property type="nucleotide sequence ID" value="XM_005788919.1"/>
</dbReference>
<dbReference type="GeneID" id="17278579"/>
<dbReference type="GeneID" id="17281817"/>
<proteinExistence type="predicted"/>
<sequence length="185" mass="19303">MLPAWSVLAALVPSPRVLHPPRACVAPVGRQDPLRPDRPPIEPLVINAIQELLSAQAPDPAAVAERALAARSADPDYVLTGAEADRLRASVAAAATAAEPLGALLQAAADAAPWVAKFGATQTFGLGELSDPYVRLCRAECMLAALVLHVEGGRVDFVDEERLEVLRDAPSEAVAALRKAAGGVR</sequence>
<protein>
    <submittedName>
        <fullName evidence="1">Uncharacterized protein</fullName>
    </submittedName>
</protein>
<name>A0A0D3KC24_EMIH1</name>
<dbReference type="HOGENOM" id="CLU_1463864_0_0_1"/>
<dbReference type="PaxDb" id="2903-EOD33309"/>
<reference evidence="2" key="1">
    <citation type="journal article" date="2013" name="Nature">
        <title>Pan genome of the phytoplankton Emiliania underpins its global distribution.</title>
        <authorList>
            <person name="Read B.A."/>
            <person name="Kegel J."/>
            <person name="Klute M.J."/>
            <person name="Kuo A."/>
            <person name="Lefebvre S.C."/>
            <person name="Maumus F."/>
            <person name="Mayer C."/>
            <person name="Miller J."/>
            <person name="Monier A."/>
            <person name="Salamov A."/>
            <person name="Young J."/>
            <person name="Aguilar M."/>
            <person name="Claverie J.M."/>
            <person name="Frickenhaus S."/>
            <person name="Gonzalez K."/>
            <person name="Herman E.K."/>
            <person name="Lin Y.C."/>
            <person name="Napier J."/>
            <person name="Ogata H."/>
            <person name="Sarno A.F."/>
            <person name="Shmutz J."/>
            <person name="Schroeder D."/>
            <person name="de Vargas C."/>
            <person name="Verret F."/>
            <person name="von Dassow P."/>
            <person name="Valentin K."/>
            <person name="Van de Peer Y."/>
            <person name="Wheeler G."/>
            <person name="Dacks J.B."/>
            <person name="Delwiche C.F."/>
            <person name="Dyhrman S.T."/>
            <person name="Glockner G."/>
            <person name="John U."/>
            <person name="Richards T."/>
            <person name="Worden A.Z."/>
            <person name="Zhang X."/>
            <person name="Grigoriev I.V."/>
            <person name="Allen A.E."/>
            <person name="Bidle K."/>
            <person name="Borodovsky M."/>
            <person name="Bowler C."/>
            <person name="Brownlee C."/>
            <person name="Cock J.M."/>
            <person name="Elias M."/>
            <person name="Gladyshev V.N."/>
            <person name="Groth M."/>
            <person name="Guda C."/>
            <person name="Hadaegh A."/>
            <person name="Iglesias-Rodriguez M.D."/>
            <person name="Jenkins J."/>
            <person name="Jones B.M."/>
            <person name="Lawson T."/>
            <person name="Leese F."/>
            <person name="Lindquist E."/>
            <person name="Lobanov A."/>
            <person name="Lomsadze A."/>
            <person name="Malik S.B."/>
            <person name="Marsh M.E."/>
            <person name="Mackinder L."/>
            <person name="Mock T."/>
            <person name="Mueller-Roeber B."/>
            <person name="Pagarete A."/>
            <person name="Parker M."/>
            <person name="Probert I."/>
            <person name="Quesneville H."/>
            <person name="Raines C."/>
            <person name="Rensing S.A."/>
            <person name="Riano-Pachon D.M."/>
            <person name="Richier S."/>
            <person name="Rokitta S."/>
            <person name="Shiraiwa Y."/>
            <person name="Soanes D.M."/>
            <person name="van der Giezen M."/>
            <person name="Wahlund T.M."/>
            <person name="Williams B."/>
            <person name="Wilson W."/>
            <person name="Wolfe G."/>
            <person name="Wurch L.L."/>
        </authorList>
    </citation>
    <scope>NUCLEOTIDE SEQUENCE</scope>
</reference>
<dbReference type="OMA" id="CRAECML"/>
<dbReference type="eggNOG" id="ENOG502SYMA">
    <property type="taxonomic scope" value="Eukaryota"/>
</dbReference>
<accession>A0A0D3KC24</accession>
<dbReference type="KEGG" id="ehx:EMIHUDRAFT_110197"/>
<dbReference type="Proteomes" id="UP000013827">
    <property type="component" value="Unassembled WGS sequence"/>
</dbReference>
<evidence type="ECO:0000313" key="1">
    <source>
        <dbReference type="EnsemblProtists" id="EOD33309"/>
    </source>
</evidence>
<organism evidence="1 2">
    <name type="scientific">Emiliania huxleyi (strain CCMP1516)</name>
    <dbReference type="NCBI Taxonomy" id="280463"/>
    <lineage>
        <taxon>Eukaryota</taxon>
        <taxon>Haptista</taxon>
        <taxon>Haptophyta</taxon>
        <taxon>Prymnesiophyceae</taxon>
        <taxon>Isochrysidales</taxon>
        <taxon>Noelaerhabdaceae</taxon>
        <taxon>Emiliania</taxon>
    </lineage>
</organism>
<dbReference type="KEGG" id="ehx:EMIHUDRAFT_111884"/>